<accession>A0A9D1DER3</accession>
<evidence type="ECO:0000313" key="6">
    <source>
        <dbReference type="EMBL" id="HIR47625.1"/>
    </source>
</evidence>
<proteinExistence type="inferred from homology"/>
<name>A0A9D1DER3_9FIRM</name>
<dbReference type="Pfam" id="PF04073">
    <property type="entry name" value="tRNA_edit"/>
    <property type="match status" value="1"/>
</dbReference>
<dbReference type="AlphaFoldDB" id="A0A9D1DER3"/>
<dbReference type="GO" id="GO:0002161">
    <property type="term" value="F:aminoacyl-tRNA deacylase activity"/>
    <property type="evidence" value="ECO:0007669"/>
    <property type="project" value="InterPro"/>
</dbReference>
<dbReference type="InterPro" id="IPR004369">
    <property type="entry name" value="Prolyl-tRNA_editing_YbaK/EbsC"/>
</dbReference>
<sequence>MAREKEAKTNVMRILDKEKIPYRHYTYAHDGGAVDGESVAAMLGQNPAQVFKTLVTRGGNGFFVFVIPVKEELDLKAAARAVGEKSVSMLHVSELLPTTGYVRGGCSPIGMKKQFPTVIDESCLSFETIIFSAGKIGAQVEIAPSALLALTGGSTAAVTVQNGEGPHE</sequence>
<dbReference type="GO" id="GO:0016829">
    <property type="term" value="F:lyase activity"/>
    <property type="evidence" value="ECO:0007669"/>
    <property type="project" value="UniProtKB-KW"/>
</dbReference>
<dbReference type="GO" id="GO:0006412">
    <property type="term" value="P:translation"/>
    <property type="evidence" value="ECO:0007669"/>
    <property type="project" value="UniProtKB-KW"/>
</dbReference>
<dbReference type="PANTHER" id="PTHR30411:SF0">
    <property type="entry name" value="CYS-TRNA(PRO)_CYS-TRNA(CYS) DEACYLASE YBAK"/>
    <property type="match status" value="1"/>
</dbReference>
<dbReference type="CDD" id="cd00002">
    <property type="entry name" value="YbaK_deacylase"/>
    <property type="match status" value="1"/>
</dbReference>
<dbReference type="InterPro" id="IPR036754">
    <property type="entry name" value="YbaK/aa-tRNA-synt-asso_dom_sf"/>
</dbReference>
<reference evidence="6" key="2">
    <citation type="journal article" date="2021" name="PeerJ">
        <title>Extensive microbial diversity within the chicken gut microbiome revealed by metagenomics and culture.</title>
        <authorList>
            <person name="Gilroy R."/>
            <person name="Ravi A."/>
            <person name="Getino M."/>
            <person name="Pursley I."/>
            <person name="Horton D.L."/>
            <person name="Alikhan N.F."/>
            <person name="Baker D."/>
            <person name="Gharbi K."/>
            <person name="Hall N."/>
            <person name="Watson M."/>
            <person name="Adriaenssens E.M."/>
            <person name="Foster-Nyarko E."/>
            <person name="Jarju S."/>
            <person name="Secka A."/>
            <person name="Antonio M."/>
            <person name="Oren A."/>
            <person name="Chaudhuri R.R."/>
            <person name="La Ragione R."/>
            <person name="Hildebrand F."/>
            <person name="Pallen M.J."/>
        </authorList>
    </citation>
    <scope>NUCLEOTIDE SEQUENCE</scope>
    <source>
        <strain evidence="6">ChiSxjej1B13-7958</strain>
    </source>
</reference>
<keyword evidence="2 4" id="KW-0648">Protein biosynthesis</keyword>
<comment type="similarity">
    <text evidence="1 4">Belongs to the prolyl-tRNA editing family. YbaK/EbsC subfamily.</text>
</comment>
<evidence type="ECO:0000256" key="1">
    <source>
        <dbReference type="ARBA" id="ARBA00009798"/>
    </source>
</evidence>
<dbReference type="PANTHER" id="PTHR30411">
    <property type="entry name" value="CYTOPLASMIC PROTEIN"/>
    <property type="match status" value="1"/>
</dbReference>
<dbReference type="SUPFAM" id="SSF55826">
    <property type="entry name" value="YbaK/ProRS associated domain"/>
    <property type="match status" value="1"/>
</dbReference>
<dbReference type="Gene3D" id="3.90.960.10">
    <property type="entry name" value="YbaK/aminoacyl-tRNA synthetase-associated domain"/>
    <property type="match status" value="1"/>
</dbReference>
<feature type="domain" description="YbaK/aminoacyl-tRNA synthetase-associated" evidence="5">
    <location>
        <begin position="37"/>
        <end position="148"/>
    </location>
</feature>
<evidence type="ECO:0000256" key="2">
    <source>
        <dbReference type="ARBA" id="ARBA00022917"/>
    </source>
</evidence>
<evidence type="ECO:0000259" key="5">
    <source>
        <dbReference type="Pfam" id="PF04073"/>
    </source>
</evidence>
<keyword evidence="3 4" id="KW-0456">Lyase</keyword>
<gene>
    <name evidence="6" type="primary">ybaK</name>
    <name evidence="6" type="ORF">IAB89_08240</name>
</gene>
<dbReference type="NCBIfam" id="TIGR00011">
    <property type="entry name" value="YbaK_EbsC"/>
    <property type="match status" value="1"/>
</dbReference>
<dbReference type="EMBL" id="DVGZ01000087">
    <property type="protein sequence ID" value="HIR47625.1"/>
    <property type="molecule type" value="Genomic_DNA"/>
</dbReference>
<dbReference type="EC" id="4.2.-.-" evidence="4"/>
<comment type="caution">
    <text evidence="6">The sequence shown here is derived from an EMBL/GenBank/DDBJ whole genome shotgun (WGS) entry which is preliminary data.</text>
</comment>
<dbReference type="Proteomes" id="UP000824242">
    <property type="component" value="Unassembled WGS sequence"/>
</dbReference>
<evidence type="ECO:0000256" key="4">
    <source>
        <dbReference type="PIRNR" id="PIRNR006181"/>
    </source>
</evidence>
<evidence type="ECO:0000256" key="3">
    <source>
        <dbReference type="ARBA" id="ARBA00023239"/>
    </source>
</evidence>
<dbReference type="InterPro" id="IPR007214">
    <property type="entry name" value="YbaK/aa-tRNA-synth-assoc-dom"/>
</dbReference>
<dbReference type="PIRSF" id="PIRSF006181">
    <property type="entry name" value="EbsC_YbaK"/>
    <property type="match status" value="1"/>
</dbReference>
<organism evidence="6 7">
    <name type="scientific">Candidatus Caccousia avicola</name>
    <dbReference type="NCBI Taxonomy" id="2840721"/>
    <lineage>
        <taxon>Bacteria</taxon>
        <taxon>Bacillati</taxon>
        <taxon>Bacillota</taxon>
        <taxon>Clostridia</taxon>
        <taxon>Eubacteriales</taxon>
        <taxon>Oscillospiraceae</taxon>
        <taxon>Oscillospiraceae incertae sedis</taxon>
        <taxon>Candidatus Caccousia</taxon>
    </lineage>
</organism>
<reference evidence="6" key="1">
    <citation type="submission" date="2020-10" db="EMBL/GenBank/DDBJ databases">
        <authorList>
            <person name="Gilroy R."/>
        </authorList>
    </citation>
    <scope>NUCLEOTIDE SEQUENCE</scope>
    <source>
        <strain evidence="6">ChiSxjej1B13-7958</strain>
    </source>
</reference>
<protein>
    <recommendedName>
        <fullName evidence="4">Cys-tRNA(Pro)/Cys-tRNA(Cys) deacylase</fullName>
        <ecNumber evidence="4">4.2.-.-</ecNumber>
    </recommendedName>
</protein>
<evidence type="ECO:0000313" key="7">
    <source>
        <dbReference type="Proteomes" id="UP000824242"/>
    </source>
</evidence>